<feature type="domain" description="VOC" evidence="1">
    <location>
        <begin position="3"/>
        <end position="124"/>
    </location>
</feature>
<sequence>MTTPRITTILPCSDMASAIKFFVRLGFTAPTQAQLSEWDQYLGLSHPNGSDIHLRELGPEEEGWVVPTRNSFGIYVYSEDVEALGVEFADEIIEAGKKPEVKEWGLLEFSVNGPDGCLVRVGWPADEIEKKNTTS</sequence>
<evidence type="ECO:0000313" key="3">
    <source>
        <dbReference type="Proteomes" id="UP000030651"/>
    </source>
</evidence>
<evidence type="ECO:0000313" key="2">
    <source>
        <dbReference type="EMBL" id="ETS85996.1"/>
    </source>
</evidence>
<reference evidence="3" key="1">
    <citation type="journal article" date="2015" name="BMC Genomics">
        <title>Genomic and transcriptomic analysis of the endophytic fungus Pestalotiopsis fici reveals its lifestyle and high potential for synthesis of natural products.</title>
        <authorList>
            <person name="Wang X."/>
            <person name="Zhang X."/>
            <person name="Liu L."/>
            <person name="Xiang M."/>
            <person name="Wang W."/>
            <person name="Sun X."/>
            <person name="Che Y."/>
            <person name="Guo L."/>
            <person name="Liu G."/>
            <person name="Guo L."/>
            <person name="Wang C."/>
            <person name="Yin W.B."/>
            <person name="Stadler M."/>
            <person name="Zhang X."/>
            <person name="Liu X."/>
        </authorList>
    </citation>
    <scope>NUCLEOTIDE SEQUENCE [LARGE SCALE GENOMIC DNA]</scope>
    <source>
        <strain evidence="3">W106-1 / CGMCC3.15140</strain>
    </source>
</reference>
<dbReference type="Proteomes" id="UP000030651">
    <property type="component" value="Unassembled WGS sequence"/>
</dbReference>
<dbReference type="KEGG" id="pfy:PFICI_04021"/>
<evidence type="ECO:0000259" key="1">
    <source>
        <dbReference type="PROSITE" id="PS51819"/>
    </source>
</evidence>
<dbReference type="EMBL" id="KI912110">
    <property type="protein sequence ID" value="ETS85996.1"/>
    <property type="molecule type" value="Genomic_DNA"/>
</dbReference>
<accession>W3XL56</accession>
<dbReference type="AlphaFoldDB" id="W3XL56"/>
<dbReference type="Gene3D" id="3.10.180.10">
    <property type="entry name" value="2,3-Dihydroxybiphenyl 1,2-Dioxygenase, domain 1"/>
    <property type="match status" value="1"/>
</dbReference>
<dbReference type="InParanoid" id="W3XL56"/>
<dbReference type="InterPro" id="IPR037523">
    <property type="entry name" value="VOC_core"/>
</dbReference>
<dbReference type="RefSeq" id="XP_007830793.1">
    <property type="nucleotide sequence ID" value="XM_007832602.1"/>
</dbReference>
<name>W3XL56_PESFW</name>
<proteinExistence type="predicted"/>
<dbReference type="PROSITE" id="PS51819">
    <property type="entry name" value="VOC"/>
    <property type="match status" value="1"/>
</dbReference>
<protein>
    <recommendedName>
        <fullName evidence="1">VOC domain-containing protein</fullName>
    </recommendedName>
</protein>
<dbReference type="OrthoDB" id="3938957at2759"/>
<dbReference type="GeneID" id="19269034"/>
<gene>
    <name evidence="2" type="ORF">PFICI_04021</name>
</gene>
<dbReference type="InterPro" id="IPR029068">
    <property type="entry name" value="Glyas_Bleomycin-R_OHBP_Dase"/>
</dbReference>
<organism evidence="2 3">
    <name type="scientific">Pestalotiopsis fici (strain W106-1 / CGMCC3.15140)</name>
    <dbReference type="NCBI Taxonomy" id="1229662"/>
    <lineage>
        <taxon>Eukaryota</taxon>
        <taxon>Fungi</taxon>
        <taxon>Dikarya</taxon>
        <taxon>Ascomycota</taxon>
        <taxon>Pezizomycotina</taxon>
        <taxon>Sordariomycetes</taxon>
        <taxon>Xylariomycetidae</taxon>
        <taxon>Amphisphaeriales</taxon>
        <taxon>Sporocadaceae</taxon>
        <taxon>Pestalotiopsis</taxon>
    </lineage>
</organism>
<keyword evidence="3" id="KW-1185">Reference proteome</keyword>
<dbReference type="HOGENOM" id="CLU_046006_15_4_1"/>
<dbReference type="SUPFAM" id="SSF54593">
    <property type="entry name" value="Glyoxalase/Bleomycin resistance protein/Dihydroxybiphenyl dioxygenase"/>
    <property type="match status" value="1"/>
</dbReference>